<dbReference type="EMBL" id="BSOH01000023">
    <property type="protein sequence ID" value="GLR18877.1"/>
    <property type="molecule type" value="Genomic_DNA"/>
</dbReference>
<protein>
    <recommendedName>
        <fullName evidence="3">Methyltransferase domain-containing protein</fullName>
    </recommendedName>
</protein>
<accession>A0AA37SRT9</accession>
<evidence type="ECO:0008006" key="3">
    <source>
        <dbReference type="Google" id="ProtNLM"/>
    </source>
</evidence>
<reference evidence="1" key="1">
    <citation type="journal article" date="2014" name="Int. J. Syst. Evol. Microbiol.">
        <title>Complete genome sequence of Corynebacterium casei LMG S-19264T (=DSM 44701T), isolated from a smear-ripened cheese.</title>
        <authorList>
            <consortium name="US DOE Joint Genome Institute (JGI-PGF)"/>
            <person name="Walter F."/>
            <person name="Albersmeier A."/>
            <person name="Kalinowski J."/>
            <person name="Ruckert C."/>
        </authorList>
    </citation>
    <scope>NUCLEOTIDE SEQUENCE</scope>
    <source>
        <strain evidence="1">NBRC 108769</strain>
    </source>
</reference>
<dbReference type="InterPro" id="IPR029063">
    <property type="entry name" value="SAM-dependent_MTases_sf"/>
</dbReference>
<dbReference type="Proteomes" id="UP001156666">
    <property type="component" value="Unassembled WGS sequence"/>
</dbReference>
<sequence length="232" mass="26864">MLHLIHSSWDDFKVKITNRVVQNGVVKVLEIGGGAQPFFNDELISKHNIDYTIIDISQKELDKIISQQVKKICLDLTFTKYHEKYDLIFSQMVLEHLEHPLEFHKNVLEMATNEATICHFFATKYGLPSFLNRILPSNLTDYIVYNLQKRDPESAGKFKAYYIKCTGPIKKTKTWFEKLGYEVLDYNGYIGHGYLGRIKVLGALERSFSRLLLKLNSPYLTSNAILVLKKKQ</sequence>
<dbReference type="SUPFAM" id="SSF53335">
    <property type="entry name" value="S-adenosyl-L-methionine-dependent methyltransferases"/>
    <property type="match status" value="1"/>
</dbReference>
<name>A0AA37SRT9_9BACT</name>
<dbReference type="AlphaFoldDB" id="A0AA37SRT9"/>
<dbReference type="Gene3D" id="3.40.50.150">
    <property type="entry name" value="Vaccinia Virus protein VP39"/>
    <property type="match status" value="1"/>
</dbReference>
<evidence type="ECO:0000313" key="1">
    <source>
        <dbReference type="EMBL" id="GLR18877.1"/>
    </source>
</evidence>
<comment type="caution">
    <text evidence="1">The sequence shown here is derived from an EMBL/GenBank/DDBJ whole genome shotgun (WGS) entry which is preliminary data.</text>
</comment>
<proteinExistence type="predicted"/>
<organism evidence="1 2">
    <name type="scientific">Portibacter lacus</name>
    <dbReference type="NCBI Taxonomy" id="1099794"/>
    <lineage>
        <taxon>Bacteria</taxon>
        <taxon>Pseudomonadati</taxon>
        <taxon>Bacteroidota</taxon>
        <taxon>Saprospiria</taxon>
        <taxon>Saprospirales</taxon>
        <taxon>Haliscomenobacteraceae</taxon>
        <taxon>Portibacter</taxon>
    </lineage>
</organism>
<evidence type="ECO:0000313" key="2">
    <source>
        <dbReference type="Proteomes" id="UP001156666"/>
    </source>
</evidence>
<gene>
    <name evidence="1" type="ORF">GCM10007940_34930</name>
</gene>
<keyword evidence="2" id="KW-1185">Reference proteome</keyword>
<reference evidence="1" key="2">
    <citation type="submission" date="2023-01" db="EMBL/GenBank/DDBJ databases">
        <title>Draft genome sequence of Portibacter lacus strain NBRC 108769.</title>
        <authorList>
            <person name="Sun Q."/>
            <person name="Mori K."/>
        </authorList>
    </citation>
    <scope>NUCLEOTIDE SEQUENCE</scope>
    <source>
        <strain evidence="1">NBRC 108769</strain>
    </source>
</reference>